<organism evidence="1 2">
    <name type="scientific">Populus alba</name>
    <name type="common">White poplar</name>
    <dbReference type="NCBI Taxonomy" id="43335"/>
    <lineage>
        <taxon>Eukaryota</taxon>
        <taxon>Viridiplantae</taxon>
        <taxon>Streptophyta</taxon>
        <taxon>Embryophyta</taxon>
        <taxon>Tracheophyta</taxon>
        <taxon>Spermatophyta</taxon>
        <taxon>Magnoliopsida</taxon>
        <taxon>eudicotyledons</taxon>
        <taxon>Gunneridae</taxon>
        <taxon>Pentapetalae</taxon>
        <taxon>rosids</taxon>
        <taxon>fabids</taxon>
        <taxon>Malpighiales</taxon>
        <taxon>Salicaceae</taxon>
        <taxon>Saliceae</taxon>
        <taxon>Populus</taxon>
    </lineage>
</organism>
<protein>
    <submittedName>
        <fullName evidence="1">Uncharacterized protein</fullName>
    </submittedName>
</protein>
<proteinExistence type="predicted"/>
<evidence type="ECO:0000313" key="2">
    <source>
        <dbReference type="Proteomes" id="UP000309997"/>
    </source>
</evidence>
<reference evidence="1 2" key="1">
    <citation type="journal article" date="2024" name="Plant Biotechnol. J.">
        <title>Genome and CRISPR/Cas9 system of a widespread forest tree (Populus alba) in the world.</title>
        <authorList>
            <person name="Liu Y.J."/>
            <person name="Jiang P.F."/>
            <person name="Han X.M."/>
            <person name="Li X.Y."/>
            <person name="Wang H.M."/>
            <person name="Wang Y.J."/>
            <person name="Wang X.X."/>
            <person name="Zeng Q.Y."/>
        </authorList>
    </citation>
    <scope>NUCLEOTIDE SEQUENCE [LARGE SCALE GENOMIC DNA]</scope>
    <source>
        <strain evidence="2">cv. PAL-ZL1</strain>
    </source>
</reference>
<comment type="caution">
    <text evidence="1">The sequence shown here is derived from an EMBL/GenBank/DDBJ whole genome shotgun (WGS) entry which is preliminary data.</text>
</comment>
<sequence>MKKYGITHKVATPYHPQTSGQVELANREIKQILEKTVNPNRKDWSLRLNDALWAYRTAYKTSLGMSPYRLVYGKPCHLPVEIEHKAYWAIKAFNSNLDDASQLQKLQINELEEIRNDAYDNSKIHKARIKEFHDKKILRKTFNVGQKVLLYNSRLHLFPGKLRSRWSGPFIVKHVYLYGACAIENPKNDNVFKLFLPSLNLVSNSVLKMDTTLEKLKRCARLRLLMNHGIPEDIHWLIEAKVRLSGESSNSFISHMPGTGKSTFAKKRRAKRLKVCHRCVKWTCNATCRSLGMISANHEDKIQFIKDGLSKGSLDNLLLTLETHPSRDVHRVIHDLWPQFHKEHNRLSLRNLTRKDPVCQFLRKLDGKPIPDP</sequence>
<accession>A0ACC4AKN0</accession>
<keyword evidence="2" id="KW-1185">Reference proteome</keyword>
<dbReference type="EMBL" id="RCHU02000018">
    <property type="protein sequence ID" value="KAL3566433.1"/>
    <property type="molecule type" value="Genomic_DNA"/>
</dbReference>
<dbReference type="Proteomes" id="UP000309997">
    <property type="component" value="Unassembled WGS sequence"/>
</dbReference>
<name>A0ACC4AKN0_POPAL</name>
<gene>
    <name evidence="1" type="ORF">D5086_031848</name>
</gene>
<evidence type="ECO:0000313" key="1">
    <source>
        <dbReference type="EMBL" id="KAL3566433.1"/>
    </source>
</evidence>